<comment type="caution">
    <text evidence="2">The sequence shown here is derived from an EMBL/GenBank/DDBJ whole genome shotgun (WGS) entry which is preliminary data.</text>
</comment>
<proteinExistence type="predicted"/>
<keyword evidence="3" id="KW-1185">Reference proteome</keyword>
<dbReference type="InterPro" id="IPR045629">
    <property type="entry name" value="DUF6232"/>
</dbReference>
<dbReference type="Proteomes" id="UP001204953">
    <property type="component" value="Unassembled WGS sequence"/>
</dbReference>
<reference evidence="2" key="1">
    <citation type="submission" date="2022-06" db="EMBL/GenBank/DDBJ databases">
        <title>New cyanobacteria of genus Symplocastrum in benthos of Lake Baikal.</title>
        <authorList>
            <person name="Sorokovikova E."/>
            <person name="Tikhonova I."/>
            <person name="Krasnopeev A."/>
            <person name="Evseev P."/>
            <person name="Gladkikh A."/>
            <person name="Belykh O."/>
        </authorList>
    </citation>
    <scope>NUCLEOTIDE SEQUENCE</scope>
    <source>
        <strain evidence="2">BBK-W-15</strain>
    </source>
</reference>
<keyword evidence="1" id="KW-1133">Transmembrane helix</keyword>
<accession>A0AAE3KLH8</accession>
<evidence type="ECO:0000313" key="3">
    <source>
        <dbReference type="Proteomes" id="UP001204953"/>
    </source>
</evidence>
<protein>
    <submittedName>
        <fullName evidence="2">DUF6232 family protein</fullName>
    </submittedName>
</protein>
<keyword evidence="1" id="KW-0472">Membrane</keyword>
<name>A0AAE3KLH8_9CYAN</name>
<organism evidence="2 3">
    <name type="scientific">Limnofasciculus baicalensis BBK-W-15</name>
    <dbReference type="NCBI Taxonomy" id="2699891"/>
    <lineage>
        <taxon>Bacteria</taxon>
        <taxon>Bacillati</taxon>
        <taxon>Cyanobacteriota</taxon>
        <taxon>Cyanophyceae</taxon>
        <taxon>Coleofasciculales</taxon>
        <taxon>Coleofasciculaceae</taxon>
        <taxon>Limnofasciculus</taxon>
        <taxon>Limnofasciculus baicalensis</taxon>
    </lineage>
</organism>
<feature type="transmembrane region" description="Helical" evidence="1">
    <location>
        <begin position="56"/>
        <end position="87"/>
    </location>
</feature>
<keyword evidence="1" id="KW-0812">Transmembrane</keyword>
<gene>
    <name evidence="2" type="ORF">NJ959_08680</name>
</gene>
<evidence type="ECO:0000256" key="1">
    <source>
        <dbReference type="SAM" id="Phobius"/>
    </source>
</evidence>
<dbReference type="Pfam" id="PF19744">
    <property type="entry name" value="DUF6232"/>
    <property type="match status" value="1"/>
</dbReference>
<dbReference type="RefSeq" id="WP_254011346.1">
    <property type="nucleotide sequence ID" value="NZ_JAMZMM010000061.1"/>
</dbReference>
<dbReference type="AlphaFoldDB" id="A0AAE3KLH8"/>
<evidence type="ECO:0000313" key="2">
    <source>
        <dbReference type="EMBL" id="MCP2728550.1"/>
    </source>
</evidence>
<dbReference type="EMBL" id="JAMZMM010000061">
    <property type="protein sequence ID" value="MCP2728550.1"/>
    <property type="molecule type" value="Genomic_DNA"/>
</dbReference>
<sequence length="164" mass="18310">MLLNELLKQDDDKKIVENPKIIEFSSKTVRFGDSLYQLRNVTGFEVGKIPKNKLPLLWIIGLFAVGLAFLIAVVGIIPIGIAIWLIYAHVNQVQKYGFILSLNSGETTYFISSDKNFLGKIVSGLYRLMEGDIESIVVNFQDRTVNVYGKVEGVLSTGDNAQIR</sequence>